<dbReference type="PANTHER" id="PTHR30573:SF0">
    <property type="entry name" value="QUINOLINATE SYNTHASE, CHLOROPLASTIC"/>
    <property type="match status" value="1"/>
</dbReference>
<geneLocation type="plastid" evidence="11"/>
<dbReference type="AlphaFoldDB" id="A0A097PBC0"/>
<dbReference type="SUPFAM" id="SSF142754">
    <property type="entry name" value="NadA-like"/>
    <property type="match status" value="1"/>
</dbReference>
<evidence type="ECO:0000313" key="11">
    <source>
        <dbReference type="EMBL" id="AIU44623.1"/>
    </source>
</evidence>
<comment type="similarity">
    <text evidence="10">Belongs to the quinolinate synthase family. Type 2 subfamily.</text>
</comment>
<evidence type="ECO:0000256" key="10">
    <source>
        <dbReference type="HAMAP-Rule" id="MF_00568"/>
    </source>
</evidence>
<dbReference type="GO" id="GO:0034628">
    <property type="term" value="P:'de novo' NAD+ biosynthetic process from L-aspartate"/>
    <property type="evidence" value="ECO:0007669"/>
    <property type="project" value="TreeGrafter"/>
</dbReference>
<keyword evidence="6 10" id="KW-0808">Transferase</keyword>
<keyword evidence="5 10" id="KW-0662">Pyridine nucleotide biosynthesis</keyword>
<gene>
    <name evidence="10 11" type="primary">nadA</name>
</gene>
<evidence type="ECO:0000256" key="8">
    <source>
        <dbReference type="ARBA" id="ARBA00023004"/>
    </source>
</evidence>
<accession>A0A097PBC0</accession>
<feature type="binding site" evidence="10">
    <location>
        <position position="149"/>
    </location>
    <ligand>
        <name>iminosuccinate</name>
        <dbReference type="ChEBI" id="CHEBI:77875"/>
    </ligand>
</feature>
<dbReference type="GO" id="GO:0008987">
    <property type="term" value="F:quinolinate synthetase A activity"/>
    <property type="evidence" value="ECO:0007669"/>
    <property type="project" value="UniProtKB-UniRule"/>
</dbReference>
<dbReference type="UniPathway" id="UPA00253">
    <property type="reaction ID" value="UER00327"/>
</dbReference>
<keyword evidence="8 10" id="KW-0408">Iron</keyword>
<reference evidence="11" key="1">
    <citation type="journal article" date="2014" name="Mol. Phylogenet. Evol.">
        <title>Nucleotide substitution analyses of the glaucophyte Cyanophora suggest an ancestrally lower mutation rate in plastid vs mitochondrial DNA for the Archaeplastida.</title>
        <authorList>
            <person name="Smith D.R."/>
            <person name="Jackson C.J."/>
            <person name="Reyes-Prieto A."/>
        </authorList>
    </citation>
    <scope>NUCLEOTIDE SEQUENCE</scope>
    <source>
        <strain evidence="11">NIES-763</strain>
    </source>
</reference>
<comment type="pathway">
    <text evidence="1 10">Cofactor biosynthesis; NAD(+) biosynthesis; quinolinate from iminoaspartate: step 1/1.</text>
</comment>
<dbReference type="EC" id="2.5.1.72" evidence="2 10"/>
<dbReference type="NCBIfam" id="NF006878">
    <property type="entry name" value="PRK09375.1-2"/>
    <property type="match status" value="1"/>
</dbReference>
<dbReference type="GO" id="GO:0051539">
    <property type="term" value="F:4 iron, 4 sulfur cluster binding"/>
    <property type="evidence" value="ECO:0007669"/>
    <property type="project" value="UniProtKB-KW"/>
</dbReference>
<keyword evidence="7 10" id="KW-0479">Metal-binding</keyword>
<comment type="function">
    <text evidence="10">Catalyzes the condensation of iminoaspartate with dihydroxyacetone phosphate to form quinolinate.</text>
</comment>
<evidence type="ECO:0000256" key="3">
    <source>
        <dbReference type="ARBA" id="ARBA00022485"/>
    </source>
</evidence>
<dbReference type="InterPro" id="IPR023066">
    <property type="entry name" value="Quinolinate_synth_type2"/>
</dbReference>
<feature type="binding site" evidence="10">
    <location>
        <position position="44"/>
    </location>
    <ligand>
        <name>iminosuccinate</name>
        <dbReference type="ChEBI" id="CHEBI:77875"/>
    </ligand>
</feature>
<dbReference type="PANTHER" id="PTHR30573">
    <property type="entry name" value="QUINOLINATE SYNTHETASE A"/>
    <property type="match status" value="1"/>
</dbReference>
<evidence type="ECO:0000256" key="9">
    <source>
        <dbReference type="ARBA" id="ARBA00023014"/>
    </source>
</evidence>
<comment type="catalytic activity">
    <reaction evidence="10">
        <text>iminosuccinate + dihydroxyacetone phosphate = quinolinate + phosphate + 2 H2O + H(+)</text>
        <dbReference type="Rhea" id="RHEA:25888"/>
        <dbReference type="ChEBI" id="CHEBI:15377"/>
        <dbReference type="ChEBI" id="CHEBI:15378"/>
        <dbReference type="ChEBI" id="CHEBI:29959"/>
        <dbReference type="ChEBI" id="CHEBI:43474"/>
        <dbReference type="ChEBI" id="CHEBI:57642"/>
        <dbReference type="ChEBI" id="CHEBI:77875"/>
        <dbReference type="EC" id="2.5.1.72"/>
    </reaction>
</comment>
<proteinExistence type="inferred from homology"/>
<comment type="subcellular location">
    <subcellularLocation>
        <location evidence="10">Cytoplasm</location>
    </subcellularLocation>
</comment>
<feature type="binding site" evidence="10">
    <location>
        <position position="106"/>
    </location>
    <ligand>
        <name>[4Fe-4S] cluster</name>
        <dbReference type="ChEBI" id="CHEBI:49883"/>
    </ligand>
</feature>
<feature type="binding site" evidence="10">
    <location>
        <position position="285"/>
    </location>
    <ligand>
        <name>[4Fe-4S] cluster</name>
        <dbReference type="ChEBI" id="CHEBI:49883"/>
    </ligand>
</feature>
<evidence type="ECO:0000256" key="4">
    <source>
        <dbReference type="ARBA" id="ARBA00022490"/>
    </source>
</evidence>
<dbReference type="Pfam" id="PF02445">
    <property type="entry name" value="NadA"/>
    <property type="match status" value="1"/>
</dbReference>
<feature type="binding site" evidence="10">
    <location>
        <begin position="132"/>
        <end position="134"/>
    </location>
    <ligand>
        <name>iminosuccinate</name>
        <dbReference type="ChEBI" id="CHEBI:77875"/>
    </ligand>
</feature>
<name>A0A097PBC0_CYAPA</name>
<feature type="binding site" evidence="10">
    <location>
        <position position="235"/>
    </location>
    <ligand>
        <name>iminosuccinate</name>
        <dbReference type="ChEBI" id="CHEBI:77875"/>
    </ligand>
</feature>
<evidence type="ECO:0000256" key="2">
    <source>
        <dbReference type="ARBA" id="ARBA00012669"/>
    </source>
</evidence>
<keyword evidence="11" id="KW-0934">Plastid</keyword>
<dbReference type="EMBL" id="KM198929">
    <property type="protein sequence ID" value="AIU44623.1"/>
    <property type="molecule type" value="Genomic_DNA"/>
</dbReference>
<reference evidence="11" key="2">
    <citation type="submission" date="2014-07" db="EMBL/GenBank/DDBJ databases">
        <authorList>
            <person name="David S.R."/>
            <person name="Jackson C.J."/>
            <person name="Adrian R.-P."/>
        </authorList>
    </citation>
    <scope>NUCLEOTIDE SEQUENCE</scope>
    <source>
        <strain evidence="11">NIES-763</strain>
    </source>
</reference>
<keyword evidence="4 10" id="KW-0963">Cytoplasm</keyword>
<comment type="cofactor">
    <cofactor evidence="10">
        <name>[4Fe-4S] cluster</name>
        <dbReference type="ChEBI" id="CHEBI:49883"/>
    </cofactor>
    <text evidence="10">Binds 1 [4Fe-4S] cluster per subunit.</text>
</comment>
<feature type="binding site" evidence="10">
    <location>
        <position position="192"/>
    </location>
    <ligand>
        <name>[4Fe-4S] cluster</name>
        <dbReference type="ChEBI" id="CHEBI:49883"/>
    </ligand>
</feature>
<dbReference type="GO" id="GO:0005829">
    <property type="term" value="C:cytosol"/>
    <property type="evidence" value="ECO:0007669"/>
    <property type="project" value="TreeGrafter"/>
</dbReference>
<protein>
    <recommendedName>
        <fullName evidence="2 10">Quinolinate synthase</fullName>
        <ecNumber evidence="2 10">2.5.1.72</ecNumber>
    </recommendedName>
</protein>
<dbReference type="InterPro" id="IPR003473">
    <property type="entry name" value="NadA"/>
</dbReference>
<evidence type="ECO:0000256" key="6">
    <source>
        <dbReference type="ARBA" id="ARBA00022679"/>
    </source>
</evidence>
<organism evidence="11">
    <name type="scientific">Cyanophora paradoxa</name>
    <dbReference type="NCBI Taxonomy" id="2762"/>
    <lineage>
        <taxon>Eukaryota</taxon>
        <taxon>Glaucocystophyceae</taxon>
        <taxon>Cyanophorales</taxon>
        <taxon>Cyanophoraceae</taxon>
        <taxon>Cyanophora</taxon>
    </lineage>
</organism>
<dbReference type="HAMAP" id="MF_00568">
    <property type="entry name" value="NadA_type2"/>
    <property type="match status" value="1"/>
</dbReference>
<keyword evidence="3 10" id="KW-0004">4Fe-4S</keyword>
<keyword evidence="9 10" id="KW-0411">Iron-sulfur</keyword>
<dbReference type="FunFam" id="3.40.50.10800:FF:000003">
    <property type="entry name" value="Quinolinate synthase A"/>
    <property type="match status" value="1"/>
</dbReference>
<feature type="binding site" evidence="10">
    <location>
        <position position="61"/>
    </location>
    <ligand>
        <name>iminosuccinate</name>
        <dbReference type="ChEBI" id="CHEBI:77875"/>
    </ligand>
</feature>
<dbReference type="GO" id="GO:0046872">
    <property type="term" value="F:metal ion binding"/>
    <property type="evidence" value="ECO:0007669"/>
    <property type="project" value="UniProtKB-KW"/>
</dbReference>
<evidence type="ECO:0000256" key="5">
    <source>
        <dbReference type="ARBA" id="ARBA00022642"/>
    </source>
</evidence>
<dbReference type="Gene3D" id="3.40.50.10800">
    <property type="entry name" value="NadA-like"/>
    <property type="match status" value="3"/>
</dbReference>
<feature type="binding site" evidence="10">
    <location>
        <begin position="218"/>
        <end position="220"/>
    </location>
    <ligand>
        <name>iminosuccinate</name>
        <dbReference type="ChEBI" id="CHEBI:77875"/>
    </ligand>
</feature>
<dbReference type="InterPro" id="IPR036094">
    <property type="entry name" value="NadA_sf"/>
</dbReference>
<evidence type="ECO:0000256" key="7">
    <source>
        <dbReference type="ARBA" id="ARBA00022723"/>
    </source>
</evidence>
<dbReference type="NCBIfam" id="TIGR00550">
    <property type="entry name" value="nadA"/>
    <property type="match status" value="1"/>
</dbReference>
<sequence length="329" mass="36652">MSIFLKNKPFENFLTSQSKNNNYKQLINDIHTLKKDLNAIILAHYYQDPDIQDVADFLGDSLGLAREAANTNADVIVFAGVHFMAETAKILNPNKIVLLPDLNAGCSLADSCPPDIFSEFKKAHSDHLVISYINCSASIKAMSDIICTSANAVDIINQIPRTQPILFAPDQNLGRYVISQTGRNLLLWPGSCIVHETFSEKKIFDLQALYPMAEIIAHPECEPTILKHANYIGSTTSLLKYVKKSDKTTFIVITETGIIHQMKKSCPEKLFLALPTVNGCACNECPHMRLNTLEKLYLAMKNGSPQIEIPDSILQDAKKPIERMLEMSL</sequence>
<evidence type="ECO:0000256" key="1">
    <source>
        <dbReference type="ARBA" id="ARBA00005065"/>
    </source>
</evidence>